<evidence type="ECO:0000313" key="5">
    <source>
        <dbReference type="Proteomes" id="UP000824189"/>
    </source>
</evidence>
<accession>A0A9D1S0W0</accession>
<dbReference type="AlphaFoldDB" id="A0A9D1S0W0"/>
<dbReference type="InterPro" id="IPR050515">
    <property type="entry name" value="Beta-lactam/transpept"/>
</dbReference>
<comment type="caution">
    <text evidence="4">The sequence shown here is derived from an EMBL/GenBank/DDBJ whole genome shotgun (WGS) entry which is preliminary data.</text>
</comment>
<dbReference type="PANTHER" id="PTHR30627">
    <property type="entry name" value="PEPTIDOGLYCAN D,D-TRANSPEPTIDASE"/>
    <property type="match status" value="1"/>
</dbReference>
<dbReference type="GO" id="GO:0005886">
    <property type="term" value="C:plasma membrane"/>
    <property type="evidence" value="ECO:0007669"/>
    <property type="project" value="TreeGrafter"/>
</dbReference>
<dbReference type="PANTHER" id="PTHR30627:SF24">
    <property type="entry name" value="PENICILLIN-BINDING PROTEIN 4B"/>
    <property type="match status" value="1"/>
</dbReference>
<organism evidence="4 5">
    <name type="scientific">Candidatus Corynebacterium gallistercoris</name>
    <dbReference type="NCBI Taxonomy" id="2838530"/>
    <lineage>
        <taxon>Bacteria</taxon>
        <taxon>Bacillati</taxon>
        <taxon>Actinomycetota</taxon>
        <taxon>Actinomycetes</taxon>
        <taxon>Mycobacteriales</taxon>
        <taxon>Corynebacteriaceae</taxon>
        <taxon>Corynebacterium</taxon>
    </lineage>
</organism>
<dbReference type="SUPFAM" id="SSF56601">
    <property type="entry name" value="beta-lactamase/transpeptidase-like"/>
    <property type="match status" value="1"/>
</dbReference>
<dbReference type="InterPro" id="IPR012338">
    <property type="entry name" value="Beta-lactam/transpept-like"/>
</dbReference>
<name>A0A9D1S0W0_9CORY</name>
<keyword evidence="1" id="KW-0732">Signal</keyword>
<evidence type="ECO:0000313" key="4">
    <source>
        <dbReference type="EMBL" id="HIW96232.1"/>
    </source>
</evidence>
<dbReference type="GO" id="GO:0071555">
    <property type="term" value="P:cell wall organization"/>
    <property type="evidence" value="ECO:0007669"/>
    <property type="project" value="TreeGrafter"/>
</dbReference>
<feature type="signal peptide" evidence="1">
    <location>
        <begin position="1"/>
        <end position="22"/>
    </location>
</feature>
<dbReference type="Pfam" id="PF00905">
    <property type="entry name" value="Transpeptidase"/>
    <property type="match status" value="1"/>
</dbReference>
<dbReference type="InterPro" id="IPR001460">
    <property type="entry name" value="PCN-bd_Tpept"/>
</dbReference>
<dbReference type="EMBL" id="DXFZ01000088">
    <property type="protein sequence ID" value="HIW96232.1"/>
    <property type="molecule type" value="Genomic_DNA"/>
</dbReference>
<dbReference type="SUPFAM" id="SSF54427">
    <property type="entry name" value="NTF2-like"/>
    <property type="match status" value="1"/>
</dbReference>
<dbReference type="GO" id="GO:0046677">
    <property type="term" value="P:response to antibiotic"/>
    <property type="evidence" value="ECO:0007669"/>
    <property type="project" value="InterPro"/>
</dbReference>
<dbReference type="GO" id="GO:0008658">
    <property type="term" value="F:penicillin binding"/>
    <property type="evidence" value="ECO:0007669"/>
    <property type="project" value="InterPro"/>
</dbReference>
<protein>
    <submittedName>
        <fullName evidence="4">Penicillin-binding transpeptidase domain-containing protein</fullName>
    </submittedName>
</protein>
<proteinExistence type="predicted"/>
<dbReference type="Gene3D" id="3.40.710.10">
    <property type="entry name" value="DD-peptidase/beta-lactamase superfamily"/>
    <property type="match status" value="1"/>
</dbReference>
<feature type="domain" description="NTF2-like N-terminal transpeptidase" evidence="3">
    <location>
        <begin position="30"/>
        <end position="135"/>
    </location>
</feature>
<dbReference type="Pfam" id="PF05223">
    <property type="entry name" value="MecA_N"/>
    <property type="match status" value="1"/>
</dbReference>
<dbReference type="GO" id="GO:0071972">
    <property type="term" value="F:peptidoglycan L,D-transpeptidase activity"/>
    <property type="evidence" value="ECO:0007669"/>
    <property type="project" value="TreeGrafter"/>
</dbReference>
<sequence>MLKIKPVVASVVAVGLVCSVGACTPRPDNADNAAQEFLDELAGRQAPGEDTDNPAVAQSAIDKTWDSLQAEGLQVDLREVHTAENQATATYNMRWDLPGDRHVEYESSMMLTKTAGDWTVRWQPAILHPDLGANQHLELRQVPAQMANVVGSDGAVLLEPGRQWRVFVDTSKTASISSTMRRIAAELSALHAEDDSVPTIDPEAKAAEAKGVRGEYSVVTVNAVAGAKLKETLEGESGIRLNEEAALVRPDPSLAPDILSRVSRIVEDDLEGDNGWKVVAATAEGAEVSQIAGEDPQLAGSVHVSLSRKVQEAAQAAVDTRSDAKTMMVVMRPSTGEILAVAQTAKADEDGNVALMGQYPPGSTFKMLTAYAGLEKQGLTPDSTVGCPGTQNIGGRIVTNYNGFSLGSTALETAFARSCNTTFADISTQLAPGELKDIAANFGLGADFAIDGLDTLTGSVPEGEVMLDRTEAGYGQGLDLTSPFGMSLVAATAAAGKRPTPYLIAGDEHRTEVGGEKSNPLNPEHIAELQRMMRTVVTSGTATAIAGAGEVHGKTGEAEINEGSHAWFAGYRGDLAFATLVVLGGGSEHAVGVTNHFFANLDGQDQ</sequence>
<dbReference type="PROSITE" id="PS51257">
    <property type="entry name" value="PROKAR_LIPOPROTEIN"/>
    <property type="match status" value="1"/>
</dbReference>
<evidence type="ECO:0000259" key="2">
    <source>
        <dbReference type="Pfam" id="PF00905"/>
    </source>
</evidence>
<evidence type="ECO:0000259" key="3">
    <source>
        <dbReference type="Pfam" id="PF05223"/>
    </source>
</evidence>
<gene>
    <name evidence="4" type="ORF">H9867_07100</name>
</gene>
<dbReference type="InterPro" id="IPR007887">
    <property type="entry name" value="MecA_N"/>
</dbReference>
<dbReference type="Proteomes" id="UP000824189">
    <property type="component" value="Unassembled WGS sequence"/>
</dbReference>
<evidence type="ECO:0000256" key="1">
    <source>
        <dbReference type="SAM" id="SignalP"/>
    </source>
</evidence>
<dbReference type="InterPro" id="IPR032710">
    <property type="entry name" value="NTF2-like_dom_sf"/>
</dbReference>
<feature type="domain" description="Penicillin-binding protein transpeptidase" evidence="2">
    <location>
        <begin position="327"/>
        <end position="573"/>
    </location>
</feature>
<reference evidence="4" key="2">
    <citation type="submission" date="2021-04" db="EMBL/GenBank/DDBJ databases">
        <authorList>
            <person name="Gilroy R."/>
        </authorList>
    </citation>
    <scope>NUCLEOTIDE SEQUENCE</scope>
    <source>
        <strain evidence="4">4376</strain>
    </source>
</reference>
<feature type="chain" id="PRO_5039061664" evidence="1">
    <location>
        <begin position="23"/>
        <end position="606"/>
    </location>
</feature>
<reference evidence="4" key="1">
    <citation type="journal article" date="2021" name="PeerJ">
        <title>Extensive microbial diversity within the chicken gut microbiome revealed by metagenomics and culture.</title>
        <authorList>
            <person name="Gilroy R."/>
            <person name="Ravi A."/>
            <person name="Getino M."/>
            <person name="Pursley I."/>
            <person name="Horton D.L."/>
            <person name="Alikhan N.F."/>
            <person name="Baker D."/>
            <person name="Gharbi K."/>
            <person name="Hall N."/>
            <person name="Watson M."/>
            <person name="Adriaenssens E.M."/>
            <person name="Foster-Nyarko E."/>
            <person name="Jarju S."/>
            <person name="Secka A."/>
            <person name="Antonio M."/>
            <person name="Oren A."/>
            <person name="Chaudhuri R.R."/>
            <person name="La Ragione R."/>
            <person name="Hildebrand F."/>
            <person name="Pallen M.J."/>
        </authorList>
    </citation>
    <scope>NUCLEOTIDE SEQUENCE</scope>
    <source>
        <strain evidence="4">4376</strain>
    </source>
</reference>